<dbReference type="Proteomes" id="UP000016933">
    <property type="component" value="Unassembled WGS sequence"/>
</dbReference>
<reference evidence="1 2" key="2">
    <citation type="journal article" date="2012" name="PLoS Pathog.">
        <title>Diverse lifestyles and strategies of plant pathogenesis encoded in the genomes of eighteen Dothideomycetes fungi.</title>
        <authorList>
            <person name="Ohm R.A."/>
            <person name="Feau N."/>
            <person name="Henrissat B."/>
            <person name="Schoch C.L."/>
            <person name="Horwitz B.A."/>
            <person name="Barry K.W."/>
            <person name="Condon B.J."/>
            <person name="Copeland A.C."/>
            <person name="Dhillon B."/>
            <person name="Glaser F."/>
            <person name="Hesse C.N."/>
            <person name="Kosti I."/>
            <person name="LaButti K."/>
            <person name="Lindquist E.A."/>
            <person name="Lucas S."/>
            <person name="Salamov A.A."/>
            <person name="Bradshaw R.E."/>
            <person name="Ciuffetti L."/>
            <person name="Hamelin R.C."/>
            <person name="Kema G.H.J."/>
            <person name="Lawrence C."/>
            <person name="Scott J.A."/>
            <person name="Spatafora J.W."/>
            <person name="Turgeon B.G."/>
            <person name="de Wit P.J.G.M."/>
            <person name="Zhong S."/>
            <person name="Goodwin S.B."/>
            <person name="Grigoriev I.V."/>
        </authorList>
    </citation>
    <scope>NUCLEOTIDE SEQUENCE [LARGE SCALE GENOMIC DNA]</scope>
    <source>
        <strain evidence="2">NZE10 / CBS 128990</strain>
    </source>
</reference>
<proteinExistence type="predicted"/>
<name>N1PHG4_DOTSN</name>
<dbReference type="OMA" id="HKANMLS"/>
<evidence type="ECO:0000313" key="2">
    <source>
        <dbReference type="Proteomes" id="UP000016933"/>
    </source>
</evidence>
<keyword evidence="2" id="KW-1185">Reference proteome</keyword>
<dbReference type="AlphaFoldDB" id="N1PHG4"/>
<dbReference type="OrthoDB" id="3942453at2759"/>
<protein>
    <submittedName>
        <fullName evidence="1">Uncharacterized protein</fullName>
    </submittedName>
</protein>
<accession>N1PHG4</accession>
<organism evidence="1 2">
    <name type="scientific">Dothistroma septosporum (strain NZE10 / CBS 128990)</name>
    <name type="common">Red band needle blight fungus</name>
    <name type="synonym">Mycosphaerella pini</name>
    <dbReference type="NCBI Taxonomy" id="675120"/>
    <lineage>
        <taxon>Eukaryota</taxon>
        <taxon>Fungi</taxon>
        <taxon>Dikarya</taxon>
        <taxon>Ascomycota</taxon>
        <taxon>Pezizomycotina</taxon>
        <taxon>Dothideomycetes</taxon>
        <taxon>Dothideomycetidae</taxon>
        <taxon>Mycosphaerellales</taxon>
        <taxon>Mycosphaerellaceae</taxon>
        <taxon>Dothistroma</taxon>
    </lineage>
</organism>
<reference evidence="2" key="1">
    <citation type="journal article" date="2012" name="PLoS Genet.">
        <title>The genomes of the fungal plant pathogens Cladosporium fulvum and Dothistroma septosporum reveal adaptation to different hosts and lifestyles but also signatures of common ancestry.</title>
        <authorList>
            <person name="de Wit P.J.G.M."/>
            <person name="van der Burgt A."/>
            <person name="Oekmen B."/>
            <person name="Stergiopoulos I."/>
            <person name="Abd-Elsalam K.A."/>
            <person name="Aerts A.L."/>
            <person name="Bahkali A.H."/>
            <person name="Beenen H.G."/>
            <person name="Chettri P."/>
            <person name="Cox M.P."/>
            <person name="Datema E."/>
            <person name="de Vries R.P."/>
            <person name="Dhillon B."/>
            <person name="Ganley A.R."/>
            <person name="Griffiths S.A."/>
            <person name="Guo Y."/>
            <person name="Hamelin R.C."/>
            <person name="Henrissat B."/>
            <person name="Kabir M.S."/>
            <person name="Jashni M.K."/>
            <person name="Kema G."/>
            <person name="Klaubauf S."/>
            <person name="Lapidus A."/>
            <person name="Levasseur A."/>
            <person name="Lindquist E."/>
            <person name="Mehrabi R."/>
            <person name="Ohm R.A."/>
            <person name="Owen T.J."/>
            <person name="Salamov A."/>
            <person name="Schwelm A."/>
            <person name="Schijlen E."/>
            <person name="Sun H."/>
            <person name="van den Burg H.A."/>
            <person name="van Ham R.C.H.J."/>
            <person name="Zhang S."/>
            <person name="Goodwin S.B."/>
            <person name="Grigoriev I.V."/>
            <person name="Collemare J."/>
            <person name="Bradshaw R.E."/>
        </authorList>
    </citation>
    <scope>NUCLEOTIDE SEQUENCE [LARGE SCALE GENOMIC DNA]</scope>
    <source>
        <strain evidence="2">NZE10 / CBS 128990</strain>
    </source>
</reference>
<dbReference type="EMBL" id="KB446542">
    <property type="protein sequence ID" value="EME41579.1"/>
    <property type="molecule type" value="Genomic_DNA"/>
</dbReference>
<evidence type="ECO:0000313" key="1">
    <source>
        <dbReference type="EMBL" id="EME41579.1"/>
    </source>
</evidence>
<sequence length="209" mass="23215">MCIAGLNVSTGACQHRWYELVSPCNPISNLANCSERLRLQGWEVRKDNCPFCDGENHHRSTHRLFGSTSSASSITSSPTISEIGVTPATRRGSMVTLNLNAGQLSPISRTISGCSIETERSRRNRDMNDRIRLYLSSEPHEVLPSARKNYPTYAAAVARVESGLAGKDQSDNAYTRLRRRSSVSSVGQGWKRFSERFGLINSSLHRIDQ</sequence>
<gene>
    <name evidence="1" type="ORF">DOTSEDRAFT_73866</name>
</gene>
<dbReference type="eggNOG" id="ENOG502SR0R">
    <property type="taxonomic scope" value="Eukaryota"/>
</dbReference>
<dbReference type="HOGENOM" id="CLU_095762_0_0_1"/>